<evidence type="ECO:0000256" key="2">
    <source>
        <dbReference type="ARBA" id="ARBA00009533"/>
    </source>
</evidence>
<accession>A0ABV5JWY2</accession>
<keyword evidence="4 6" id="KW-0663">Pyridoxal phosphate</keyword>
<name>A0ABV5JWY2_9ACTN</name>
<evidence type="ECO:0000256" key="6">
    <source>
        <dbReference type="RuleBase" id="RU000382"/>
    </source>
</evidence>
<comment type="cofactor">
    <cofactor evidence="1 6">
        <name>pyridoxal 5'-phosphate</name>
        <dbReference type="ChEBI" id="CHEBI:597326"/>
    </cofactor>
</comment>
<evidence type="ECO:0000256" key="4">
    <source>
        <dbReference type="ARBA" id="ARBA00022898"/>
    </source>
</evidence>
<dbReference type="InterPro" id="IPR002129">
    <property type="entry name" value="PyrdxlP-dep_de-COase"/>
</dbReference>
<dbReference type="InterPro" id="IPR015424">
    <property type="entry name" value="PyrdxlP-dep_Trfase"/>
</dbReference>
<dbReference type="Gene3D" id="3.90.1150.10">
    <property type="entry name" value="Aspartate Aminotransferase, domain 1"/>
    <property type="match status" value="1"/>
</dbReference>
<dbReference type="SUPFAM" id="SSF53383">
    <property type="entry name" value="PLP-dependent transferases"/>
    <property type="match status" value="1"/>
</dbReference>
<organism evidence="7 8">
    <name type="scientific">Dietzia aerolata</name>
    <dbReference type="NCBI Taxonomy" id="595984"/>
    <lineage>
        <taxon>Bacteria</taxon>
        <taxon>Bacillati</taxon>
        <taxon>Actinomycetota</taxon>
        <taxon>Actinomycetes</taxon>
        <taxon>Mycobacteriales</taxon>
        <taxon>Dietziaceae</taxon>
        <taxon>Dietzia</taxon>
    </lineage>
</organism>
<dbReference type="Gene3D" id="3.40.640.10">
    <property type="entry name" value="Type I PLP-dependent aspartate aminotransferase-like (Major domain)"/>
    <property type="match status" value="1"/>
</dbReference>
<evidence type="ECO:0000313" key="7">
    <source>
        <dbReference type="EMBL" id="MFB9261400.1"/>
    </source>
</evidence>
<reference evidence="7 8" key="1">
    <citation type="submission" date="2024-09" db="EMBL/GenBank/DDBJ databases">
        <authorList>
            <person name="Sun Q."/>
            <person name="Mori K."/>
        </authorList>
    </citation>
    <scope>NUCLEOTIDE SEQUENCE [LARGE SCALE GENOMIC DNA]</scope>
    <source>
        <strain evidence="7 8">CCM 7659</strain>
    </source>
</reference>
<keyword evidence="5 6" id="KW-0456">Lyase</keyword>
<dbReference type="Pfam" id="PF00282">
    <property type="entry name" value="Pyridoxal_deC"/>
    <property type="match status" value="1"/>
</dbReference>
<protein>
    <submittedName>
        <fullName evidence="7">Pyridoxal phosphate-dependent decarboxylase family protein</fullName>
    </submittedName>
</protein>
<dbReference type="InterPro" id="IPR015421">
    <property type="entry name" value="PyrdxlP-dep_Trfase_major"/>
</dbReference>
<evidence type="ECO:0000313" key="8">
    <source>
        <dbReference type="Proteomes" id="UP001589700"/>
    </source>
</evidence>
<keyword evidence="8" id="KW-1185">Reference proteome</keyword>
<evidence type="ECO:0000256" key="3">
    <source>
        <dbReference type="ARBA" id="ARBA00022793"/>
    </source>
</evidence>
<gene>
    <name evidence="7" type="ORF">ACFFVD_16570</name>
</gene>
<comment type="similarity">
    <text evidence="2 6">Belongs to the group II decarboxylase family.</text>
</comment>
<dbReference type="PANTHER" id="PTHR45677">
    <property type="entry name" value="GLUTAMATE DECARBOXYLASE-RELATED"/>
    <property type="match status" value="1"/>
</dbReference>
<dbReference type="EMBL" id="JBHMDY010000032">
    <property type="protein sequence ID" value="MFB9261400.1"/>
    <property type="molecule type" value="Genomic_DNA"/>
</dbReference>
<dbReference type="RefSeq" id="WP_338403512.1">
    <property type="nucleotide sequence ID" value="NZ_JAALDM010000057.1"/>
</dbReference>
<dbReference type="InterPro" id="IPR015422">
    <property type="entry name" value="PyrdxlP-dep_Trfase_small"/>
</dbReference>
<evidence type="ECO:0000256" key="1">
    <source>
        <dbReference type="ARBA" id="ARBA00001933"/>
    </source>
</evidence>
<evidence type="ECO:0000256" key="5">
    <source>
        <dbReference type="ARBA" id="ARBA00023239"/>
    </source>
</evidence>
<dbReference type="Proteomes" id="UP001589700">
    <property type="component" value="Unassembled WGS sequence"/>
</dbReference>
<dbReference type="PANTHER" id="PTHR45677:SF8">
    <property type="entry name" value="CYSTEINE SULFINIC ACID DECARBOXYLASE"/>
    <property type="match status" value="1"/>
</dbReference>
<sequence length="523" mass="54720">MSKRTDPRSTRFASPGAGWGAIGRQLICAADSLPGRDQPPALPAGAPGEVLAKVAAELGPRELSSDGVGESAALASMARIVHDFGLNLTHESCAAHLQPAPLAVAVAADALASATNASLDTYDSGPATLAIETWAVDVLAKLAGLPDTAGGVFGPGGSYSNLLALLIARDQAGAARGLDIRKDGVAALGSPVVLCSRVAHFSVQRACAALGLGEAAVITVDCDDQHRMLPSSLEAILADPGHDPVTGAARTPFAVIATAGTTDFGTVDPLPEIAEVTRRHGLWMHVDAAYGFGALFSDRFAGLLDGISQADSITLDLHKVGWQPAAASLLLLADTDSFASLDRSVAYLNPEDDMEAGLGGQLGLTLQTTRRPDVLKVATTLLAYGRTGLGEMLEACHDLAQHAQRRIESEPQLELVTGTTLTTVVFRYRCNELDSDTVNAEVRRRLITSGTGLIGRTRVRVPAVCEPRTCLKLTLLNPETDTAGIDRLFDEILRIALEVESEGLSRHAPDSHRRASLKAGVLP</sequence>
<comment type="caution">
    <text evidence="7">The sequence shown here is derived from an EMBL/GenBank/DDBJ whole genome shotgun (WGS) entry which is preliminary data.</text>
</comment>
<proteinExistence type="inferred from homology"/>
<keyword evidence="3" id="KW-0210">Decarboxylase</keyword>